<dbReference type="PROSITE" id="PS00409">
    <property type="entry name" value="PROKAR_NTER_METHYL"/>
    <property type="match status" value="1"/>
</dbReference>
<keyword evidence="1" id="KW-1133">Transmembrane helix</keyword>
<organism evidence="2 3">
    <name type="scientific">Eiseniibacteriota bacterium</name>
    <dbReference type="NCBI Taxonomy" id="2212470"/>
    <lineage>
        <taxon>Bacteria</taxon>
        <taxon>Candidatus Eiseniibacteriota</taxon>
    </lineage>
</organism>
<dbReference type="Proteomes" id="UP000696931">
    <property type="component" value="Unassembled WGS sequence"/>
</dbReference>
<keyword evidence="1" id="KW-0812">Transmembrane</keyword>
<dbReference type="InterPro" id="IPR012902">
    <property type="entry name" value="N_methyl_site"/>
</dbReference>
<protein>
    <submittedName>
        <fullName evidence="2">Prepilin-type N-terminal cleavage/methylation domain-containing protein</fullName>
    </submittedName>
</protein>
<gene>
    <name evidence="2" type="ORF">HZA61_11310</name>
</gene>
<accession>A0A933W3L5</accession>
<proteinExistence type="predicted"/>
<evidence type="ECO:0000313" key="2">
    <source>
        <dbReference type="EMBL" id="MBI5170068.1"/>
    </source>
</evidence>
<name>A0A933W3L5_UNCEI</name>
<dbReference type="EMBL" id="JACRIW010000081">
    <property type="protein sequence ID" value="MBI5170068.1"/>
    <property type="molecule type" value="Genomic_DNA"/>
</dbReference>
<comment type="caution">
    <text evidence="2">The sequence shown here is derived from an EMBL/GenBank/DDBJ whole genome shotgun (WGS) entry which is preliminary data.</text>
</comment>
<dbReference type="Pfam" id="PF07963">
    <property type="entry name" value="N_methyl"/>
    <property type="match status" value="1"/>
</dbReference>
<keyword evidence="1" id="KW-0472">Membrane</keyword>
<evidence type="ECO:0000313" key="3">
    <source>
        <dbReference type="Proteomes" id="UP000696931"/>
    </source>
</evidence>
<evidence type="ECO:0000256" key="1">
    <source>
        <dbReference type="SAM" id="Phobius"/>
    </source>
</evidence>
<dbReference type="NCBIfam" id="TIGR02532">
    <property type="entry name" value="IV_pilin_GFxxxE"/>
    <property type="match status" value="1"/>
</dbReference>
<reference evidence="2" key="1">
    <citation type="submission" date="2020-07" db="EMBL/GenBank/DDBJ databases">
        <title>Huge and variable diversity of episymbiotic CPR bacteria and DPANN archaea in groundwater ecosystems.</title>
        <authorList>
            <person name="He C.Y."/>
            <person name="Keren R."/>
            <person name="Whittaker M."/>
            <person name="Farag I.F."/>
            <person name="Doudna J."/>
            <person name="Cate J.H.D."/>
            <person name="Banfield J.F."/>
        </authorList>
    </citation>
    <scope>NUCLEOTIDE SEQUENCE</scope>
    <source>
        <strain evidence="2">NC_groundwater_1813_Pr3_B-0.1um_71_17</strain>
    </source>
</reference>
<dbReference type="AlphaFoldDB" id="A0A933W3L5"/>
<feature type="transmembrane region" description="Helical" evidence="1">
    <location>
        <begin position="21"/>
        <end position="39"/>
    </location>
</feature>
<sequence length="137" mass="14984">MRPARREPVPARERGFSLLELMVALIVLSIGVLAVARLFPAGTHGQTQDKLQSTANYLAQEELERLGALAFDDAQLSIGRHPAGSATQACGPNDRWSRWYEVAAVPPPLDDLKKVTLHVTWNNAGGRSIVLSTYVRP</sequence>